<dbReference type="InterPro" id="IPR044398">
    <property type="entry name" value="Globin-sensor_dom"/>
</dbReference>
<dbReference type="SUPFAM" id="SSF46458">
    <property type="entry name" value="Globin-like"/>
    <property type="match status" value="1"/>
</dbReference>
<evidence type="ECO:0000313" key="7">
    <source>
        <dbReference type="Proteomes" id="UP000823485"/>
    </source>
</evidence>
<dbReference type="InterPro" id="IPR004089">
    <property type="entry name" value="MCPsignal_dom"/>
</dbReference>
<organism evidence="6 7">
    <name type="scientific">Siminovitchia thermophila</name>
    <dbReference type="NCBI Taxonomy" id="1245522"/>
    <lineage>
        <taxon>Bacteria</taxon>
        <taxon>Bacillati</taxon>
        <taxon>Bacillota</taxon>
        <taxon>Bacilli</taxon>
        <taxon>Bacillales</taxon>
        <taxon>Bacillaceae</taxon>
        <taxon>Siminovitchia</taxon>
    </lineage>
</organism>
<accession>A0ABS2RBD4</accession>
<keyword evidence="1 3" id="KW-0807">Transducer</keyword>
<dbReference type="PRINTS" id="PR00260">
    <property type="entry name" value="CHEMTRNSDUCR"/>
</dbReference>
<evidence type="ECO:0000256" key="3">
    <source>
        <dbReference type="PROSITE-ProRule" id="PRU00284"/>
    </source>
</evidence>
<dbReference type="PROSITE" id="PS50111">
    <property type="entry name" value="CHEMOTAXIS_TRANSDUC_2"/>
    <property type="match status" value="1"/>
</dbReference>
<dbReference type="RefSeq" id="WP_077109353.1">
    <property type="nucleotide sequence ID" value="NZ_JAFBFH010000036.1"/>
</dbReference>
<keyword evidence="7" id="KW-1185">Reference proteome</keyword>
<proteinExistence type="inferred from homology"/>
<keyword evidence="4" id="KW-0175">Coiled coil</keyword>
<feature type="domain" description="Methyl-accepting transducer" evidence="5">
    <location>
        <begin position="208"/>
        <end position="435"/>
    </location>
</feature>
<evidence type="ECO:0000256" key="4">
    <source>
        <dbReference type="SAM" id="Coils"/>
    </source>
</evidence>
<dbReference type="InterPro" id="IPR039379">
    <property type="entry name" value="Protoglobin_sensor_dom"/>
</dbReference>
<comment type="caution">
    <text evidence="6">The sequence shown here is derived from an EMBL/GenBank/DDBJ whole genome shotgun (WGS) entry which is preliminary data.</text>
</comment>
<dbReference type="Pfam" id="PF11563">
    <property type="entry name" value="Protoglobin"/>
    <property type="match status" value="1"/>
</dbReference>
<protein>
    <submittedName>
        <fullName evidence="6">Heme-based aerotactic transducer</fullName>
    </submittedName>
</protein>
<feature type="coiled-coil region" evidence="4">
    <location>
        <begin position="250"/>
        <end position="277"/>
    </location>
</feature>
<name>A0ABS2RBD4_9BACI</name>
<dbReference type="SMART" id="SM00283">
    <property type="entry name" value="MA"/>
    <property type="match status" value="1"/>
</dbReference>
<dbReference type="InterPro" id="IPR004090">
    <property type="entry name" value="Chemotax_Me-accpt_rcpt"/>
</dbReference>
<sequence length="435" mass="48887">MALFGLVKKSGKSDKTVKTLKSRGTGDIDIQDARLIAKMKMIDLSKSDLDIIKSIQPLIEKNIDLLVNTFYDTILNLDHLKEMVLKHSTVDRLKKTLRRHMIELFDGNIDKNFINKRLKVANIHFKIGLEPSWYMGAFQNIQNSLTQIIFKEVQSKGELLSVIDAVQKVLSFEQQIVLEAYHQEQMEQLSVQFEEGKSYLKNKMTAVSEDLVALAEQNQASVETLSISIDEVNQTTAESNEKAILARDFASDGQNNLNELLEKINFMEELSKEMIESIHKLGESSEKISNVIYMVQDIAEQTNVLALNSAIEAARAGEHGRGFAVLAQEVQKLAEQTKDSITQIHELITTSNNHKERVIESLEQVENAVQSGITSSRDTYESFQKIVQSVQQNSITATEVQEQVKVLIKVVKEIEHATSIVAESAEELNEAAIKA</sequence>
<evidence type="ECO:0000313" key="6">
    <source>
        <dbReference type="EMBL" id="MBM7716965.1"/>
    </source>
</evidence>
<evidence type="ECO:0000259" key="5">
    <source>
        <dbReference type="PROSITE" id="PS50111"/>
    </source>
</evidence>
<dbReference type="EMBL" id="JAFBFH010000036">
    <property type="protein sequence ID" value="MBM7716965.1"/>
    <property type="molecule type" value="Genomic_DNA"/>
</dbReference>
<evidence type="ECO:0000256" key="2">
    <source>
        <dbReference type="ARBA" id="ARBA00029447"/>
    </source>
</evidence>
<evidence type="ECO:0000256" key="1">
    <source>
        <dbReference type="ARBA" id="ARBA00023224"/>
    </source>
</evidence>
<dbReference type="InterPro" id="IPR009050">
    <property type="entry name" value="Globin-like_sf"/>
</dbReference>
<comment type="similarity">
    <text evidence="2">Belongs to the methyl-accepting chemotaxis (MCP) protein family.</text>
</comment>
<dbReference type="Proteomes" id="UP000823485">
    <property type="component" value="Unassembled WGS sequence"/>
</dbReference>
<gene>
    <name evidence="6" type="ORF">JOC94_003989</name>
</gene>
<dbReference type="Gene3D" id="1.10.490.10">
    <property type="entry name" value="Globins"/>
    <property type="match status" value="1"/>
</dbReference>
<dbReference type="PANTHER" id="PTHR32089">
    <property type="entry name" value="METHYL-ACCEPTING CHEMOTAXIS PROTEIN MCPB"/>
    <property type="match status" value="1"/>
</dbReference>
<reference evidence="6 7" key="1">
    <citation type="submission" date="2021-01" db="EMBL/GenBank/DDBJ databases">
        <title>Genomic Encyclopedia of Type Strains, Phase IV (KMG-IV): sequencing the most valuable type-strain genomes for metagenomic binning, comparative biology and taxonomic classification.</title>
        <authorList>
            <person name="Goeker M."/>
        </authorList>
    </citation>
    <scope>NUCLEOTIDE SEQUENCE [LARGE SCALE GENOMIC DNA]</scope>
    <source>
        <strain evidence="6 7">DSM 105453</strain>
    </source>
</reference>
<dbReference type="Pfam" id="PF00015">
    <property type="entry name" value="MCPsignal"/>
    <property type="match status" value="1"/>
</dbReference>
<dbReference type="InterPro" id="IPR012292">
    <property type="entry name" value="Globin/Proto"/>
</dbReference>
<dbReference type="CDD" id="cd01068">
    <property type="entry name" value="globin_sensor"/>
    <property type="match status" value="1"/>
</dbReference>
<dbReference type="SUPFAM" id="SSF58104">
    <property type="entry name" value="Methyl-accepting chemotaxis protein (MCP) signaling domain"/>
    <property type="match status" value="1"/>
</dbReference>
<dbReference type="Gene3D" id="1.10.287.950">
    <property type="entry name" value="Methyl-accepting chemotaxis protein"/>
    <property type="match status" value="1"/>
</dbReference>
<dbReference type="PANTHER" id="PTHR32089:SF118">
    <property type="entry name" value="HEME-BASED AEROTACTIC TRANSDUCER HEMAT"/>
    <property type="match status" value="1"/>
</dbReference>